<evidence type="ECO:0000259" key="8">
    <source>
        <dbReference type="Pfam" id="PF15298"/>
    </source>
</evidence>
<comment type="caution">
    <text evidence="9">The sequence shown here is derived from an EMBL/GenBank/DDBJ whole genome shotgun (WGS) entry which is preliminary data.</text>
</comment>
<proteinExistence type="predicted"/>
<keyword evidence="3" id="KW-0732">Signal</keyword>
<dbReference type="GO" id="GO:0044291">
    <property type="term" value="C:cell-cell contact zone"/>
    <property type="evidence" value="ECO:0007669"/>
    <property type="project" value="TreeGrafter"/>
</dbReference>
<reference evidence="9" key="1">
    <citation type="journal article" date="2023" name="DNA Res.">
        <title>Chromosome-level genome assembly of Phrynocephalus forsythii using third-generation DNA sequencing and Hi-C analysis.</title>
        <authorList>
            <person name="Qi Y."/>
            <person name="Zhao W."/>
            <person name="Zhao Y."/>
            <person name="Niu C."/>
            <person name="Cao S."/>
            <person name="Zhang Y."/>
        </authorList>
    </citation>
    <scope>NUCLEOTIDE SEQUENCE</scope>
    <source>
        <tissue evidence="9">Muscle</tissue>
    </source>
</reference>
<dbReference type="InterPro" id="IPR029198">
    <property type="entry name" value="AJAP1_PANP_C"/>
</dbReference>
<dbReference type="AlphaFoldDB" id="A0A9Q0XB14"/>
<keyword evidence="4 7" id="KW-1133">Transmembrane helix</keyword>
<feature type="non-terminal residue" evidence="9">
    <location>
        <position position="408"/>
    </location>
</feature>
<evidence type="ECO:0000256" key="6">
    <source>
        <dbReference type="SAM" id="MobiDB-lite"/>
    </source>
</evidence>
<dbReference type="EMBL" id="JAPFRF010000020">
    <property type="protein sequence ID" value="KAJ7306528.1"/>
    <property type="molecule type" value="Genomic_DNA"/>
</dbReference>
<feature type="region of interest" description="Disordered" evidence="6">
    <location>
        <begin position="177"/>
        <end position="204"/>
    </location>
</feature>
<accession>A0A9Q0XB14</accession>
<keyword evidence="10" id="KW-1185">Reference proteome</keyword>
<dbReference type="InterPro" id="IPR039239">
    <property type="entry name" value="AJAP1"/>
</dbReference>
<comment type="subcellular location">
    <subcellularLocation>
        <location evidence="1">Membrane</location>
        <topology evidence="1">Single-pass type I membrane protein</topology>
    </subcellularLocation>
</comment>
<gene>
    <name evidence="9" type="ORF">JRQ81_009888</name>
</gene>
<keyword evidence="5 7" id="KW-0472">Membrane</keyword>
<evidence type="ECO:0000256" key="4">
    <source>
        <dbReference type="ARBA" id="ARBA00022989"/>
    </source>
</evidence>
<evidence type="ECO:0000256" key="2">
    <source>
        <dbReference type="ARBA" id="ARBA00022692"/>
    </source>
</evidence>
<dbReference type="PANTHER" id="PTHR32422">
    <property type="entry name" value="ADHERENS JUNCTION-ASSOCIATED PROTEIN 1"/>
    <property type="match status" value="1"/>
</dbReference>
<keyword evidence="2 7" id="KW-0812">Transmembrane</keyword>
<name>A0A9Q0XB14_9SAUR</name>
<organism evidence="9 10">
    <name type="scientific">Phrynocephalus forsythii</name>
    <dbReference type="NCBI Taxonomy" id="171643"/>
    <lineage>
        <taxon>Eukaryota</taxon>
        <taxon>Metazoa</taxon>
        <taxon>Chordata</taxon>
        <taxon>Craniata</taxon>
        <taxon>Vertebrata</taxon>
        <taxon>Euteleostomi</taxon>
        <taxon>Lepidosauria</taxon>
        <taxon>Squamata</taxon>
        <taxon>Bifurcata</taxon>
        <taxon>Unidentata</taxon>
        <taxon>Episquamata</taxon>
        <taxon>Toxicofera</taxon>
        <taxon>Iguania</taxon>
        <taxon>Acrodonta</taxon>
        <taxon>Agamidae</taxon>
        <taxon>Agaminae</taxon>
        <taxon>Phrynocephalus</taxon>
    </lineage>
</organism>
<evidence type="ECO:0000313" key="9">
    <source>
        <dbReference type="EMBL" id="KAJ7306528.1"/>
    </source>
</evidence>
<feature type="compositionally biased region" description="Polar residues" evidence="6">
    <location>
        <begin position="177"/>
        <end position="194"/>
    </location>
</feature>
<feature type="region of interest" description="Disordered" evidence="6">
    <location>
        <begin position="221"/>
        <end position="274"/>
    </location>
</feature>
<evidence type="ECO:0000256" key="5">
    <source>
        <dbReference type="ARBA" id="ARBA00023136"/>
    </source>
</evidence>
<feature type="domain" description="AJAP1/PANP C-terminal" evidence="8">
    <location>
        <begin position="172"/>
        <end position="385"/>
    </location>
</feature>
<dbReference type="Proteomes" id="UP001142489">
    <property type="component" value="Unassembled WGS sequence"/>
</dbReference>
<protein>
    <recommendedName>
        <fullName evidence="8">AJAP1/PANP C-terminal domain-containing protein</fullName>
    </recommendedName>
</protein>
<dbReference type="GO" id="GO:0009898">
    <property type="term" value="C:cytoplasmic side of plasma membrane"/>
    <property type="evidence" value="ECO:0007669"/>
    <property type="project" value="TreeGrafter"/>
</dbReference>
<sequence length="408" mass="44618">PPRRPTSSFWDPGAVTMWIQQILGTRSGDPVRSHAWILIAMFHLAMDFTFCASLGQGHWHQLLQRSPHWHGFPPHPLWSLRFAPHTRRLGVWGSHPLHTPGRSKGHMPNLFHSKRLHKAADHLWKSRRPEHTAPVRSNPSIDLGRTDSQTYLRRRKRYLRAVAKATQEPEVIVWGSSSPLDPLETSTFPGSNEGTSTSVLPSTTTTTTTAAATTAAITTTASASTTVQPKGPGPGIGAPRNSPGGVSTMVPPATSDGSRKEVDAPPPKIPGDSSGLAVHQIITITVSLIMVIAALITTLVLKNCCAQSGNARRNGHQRKINQQEESCQNLTDFTPARVPSNLDIFTAYNETLQCSHECVRAPVPVYAEETILSPGDYKTSFNGNRPSSSDRHLIPVAFVSEKWFEISC</sequence>
<feature type="transmembrane region" description="Helical" evidence="7">
    <location>
        <begin position="281"/>
        <end position="301"/>
    </location>
</feature>
<evidence type="ECO:0000256" key="7">
    <source>
        <dbReference type="SAM" id="Phobius"/>
    </source>
</evidence>
<dbReference type="Pfam" id="PF15298">
    <property type="entry name" value="AJAP1_PANP_C"/>
    <property type="match status" value="1"/>
</dbReference>
<feature type="compositionally biased region" description="Low complexity" evidence="6">
    <location>
        <begin position="195"/>
        <end position="204"/>
    </location>
</feature>
<dbReference type="GO" id="GO:0008013">
    <property type="term" value="F:beta-catenin binding"/>
    <property type="evidence" value="ECO:0007669"/>
    <property type="project" value="TreeGrafter"/>
</dbReference>
<evidence type="ECO:0000313" key="10">
    <source>
        <dbReference type="Proteomes" id="UP001142489"/>
    </source>
</evidence>
<evidence type="ECO:0000256" key="1">
    <source>
        <dbReference type="ARBA" id="ARBA00004479"/>
    </source>
</evidence>
<dbReference type="GO" id="GO:0005912">
    <property type="term" value="C:adherens junction"/>
    <property type="evidence" value="ECO:0007669"/>
    <property type="project" value="TreeGrafter"/>
</dbReference>
<dbReference type="PANTHER" id="PTHR32422:SF0">
    <property type="entry name" value="ADHERENS JUNCTION-ASSOCIATED PROTEIN 1"/>
    <property type="match status" value="1"/>
</dbReference>
<dbReference type="OrthoDB" id="9949932at2759"/>
<evidence type="ECO:0000256" key="3">
    <source>
        <dbReference type="ARBA" id="ARBA00022729"/>
    </source>
</evidence>